<sequence length="737" mass="80474">MTATEPTKNIVPFAEQTYLDAVYARLDELREHTTQRLAQVRREGPSGSPQNRSERDAFATLYEDRLAQLDAVEDRLVFGRMDLRDGGRRYVGRIGLSDDDHAPMLTDWRAPAARAFYQATAANPGDLILRRHLQTRARTVIAVEDDVLDLDALTDAAEVNLSGEGALLAALNAQRTGRMGDIVATIQAEQDAVIRSDLDGVLVVQGGPGTGKTAVALHRAAYLLYAHRQRLERSGVLMIGPSRVFLRYIEQVLPSLGETGVVASTMADLVPGVSARGIESDRVAEIKGRAVWARIIGSAVRARQRVLPERELKVGSVRLTLRPAEVREAQARARRGRAPHNLARVTFVRQMLTALSRQYSEMVPGLGEDDHMEVLEELRSARDVRVALNLCWMPLSATGLLADLYAKPHRLAEAAPMLTAAERALLERADGEWTPADVPLIDEAAELIGADEEADRARAREAETQRAQEVEYAREVLEASGAGGGMVSAEVLADRFATSGPRQTTAERAYADRSWTYGHVVVDEAQELSAMAWRALLRRNPTRSMTIVGDVSQTSTRAGTSDWGATLDGPLRGRWRLATLTVNYRTPSDIMDAARRVATAADPEHPPTPVTSARDVDDALAITRVDDLTTGLRAAVEAERRMLDGGRLAVVAARHRHAELFAALEVSPVVDLTDEVVLLDPAGSKGLEFDVVVLGEPAELMPESDRAGDLYVAMTRPTRRLHVVHHGPLPEGLADVH</sequence>
<dbReference type="AlphaFoldDB" id="A0A7M4DP02"/>
<name>A0A7M4DP02_9MICO</name>
<dbReference type="InterPro" id="IPR027417">
    <property type="entry name" value="P-loop_NTPase"/>
</dbReference>
<dbReference type="GO" id="GO:0005524">
    <property type="term" value="F:ATP binding"/>
    <property type="evidence" value="ECO:0007669"/>
    <property type="project" value="UniProtKB-UniRule"/>
</dbReference>
<evidence type="ECO:0000256" key="2">
    <source>
        <dbReference type="ARBA" id="ARBA00022801"/>
    </source>
</evidence>
<dbReference type="PROSITE" id="PS51198">
    <property type="entry name" value="UVRD_HELICASE_ATP_BIND"/>
    <property type="match status" value="1"/>
</dbReference>
<evidence type="ECO:0000313" key="8">
    <source>
        <dbReference type="Proteomes" id="UP000419743"/>
    </source>
</evidence>
<dbReference type="InterPro" id="IPR014016">
    <property type="entry name" value="UvrD-like_ATP-bd"/>
</dbReference>
<gene>
    <name evidence="7" type="primary">helD_3</name>
    <name evidence="7" type="ORF">HALOF300_03883</name>
</gene>
<evidence type="ECO:0000313" key="7">
    <source>
        <dbReference type="EMBL" id="VZO39188.1"/>
    </source>
</evidence>
<evidence type="ECO:0000259" key="6">
    <source>
        <dbReference type="PROSITE" id="PS51198"/>
    </source>
</evidence>
<dbReference type="SUPFAM" id="SSF52540">
    <property type="entry name" value="P-loop containing nucleoside triphosphate hydrolases"/>
    <property type="match status" value="1"/>
</dbReference>
<dbReference type="PANTHER" id="PTHR11070:SF45">
    <property type="entry name" value="DNA 3'-5' HELICASE"/>
    <property type="match status" value="1"/>
</dbReference>
<dbReference type="PANTHER" id="PTHR11070">
    <property type="entry name" value="UVRD / RECB / PCRA DNA HELICASE FAMILY MEMBER"/>
    <property type="match status" value="1"/>
</dbReference>
<protein>
    <submittedName>
        <fullName evidence="7">Helicase IV</fullName>
        <ecNumber evidence="7">3.6.4.12</ecNumber>
    </submittedName>
</protein>
<evidence type="ECO:0000256" key="1">
    <source>
        <dbReference type="ARBA" id="ARBA00022741"/>
    </source>
</evidence>
<dbReference type="Pfam" id="PF13245">
    <property type="entry name" value="AAA_19"/>
    <property type="match status" value="1"/>
</dbReference>
<keyword evidence="3 5" id="KW-0347">Helicase</keyword>
<proteinExistence type="predicted"/>
<dbReference type="InterPro" id="IPR000212">
    <property type="entry name" value="DNA_helicase_UvrD/REP"/>
</dbReference>
<keyword evidence="8" id="KW-1185">Reference proteome</keyword>
<keyword evidence="1 5" id="KW-0547">Nucleotide-binding</keyword>
<evidence type="ECO:0000256" key="4">
    <source>
        <dbReference type="ARBA" id="ARBA00022840"/>
    </source>
</evidence>
<dbReference type="GO" id="GO:0016787">
    <property type="term" value="F:hydrolase activity"/>
    <property type="evidence" value="ECO:0007669"/>
    <property type="project" value="UniProtKB-UniRule"/>
</dbReference>
<dbReference type="EMBL" id="CACRYJ010000058">
    <property type="protein sequence ID" value="VZO39188.1"/>
    <property type="molecule type" value="Genomic_DNA"/>
</dbReference>
<dbReference type="GO" id="GO:0043138">
    <property type="term" value="F:3'-5' DNA helicase activity"/>
    <property type="evidence" value="ECO:0007669"/>
    <property type="project" value="TreeGrafter"/>
</dbReference>
<dbReference type="RefSeq" id="WP_231955618.1">
    <property type="nucleotide sequence ID" value="NZ_CACRYJ010000058.1"/>
</dbReference>
<reference evidence="7 8" key="1">
    <citation type="submission" date="2019-11" db="EMBL/GenBank/DDBJ databases">
        <authorList>
            <person name="Criscuolo A."/>
        </authorList>
    </citation>
    <scope>NUCLEOTIDE SEQUENCE [LARGE SCALE GENOMIC DNA]</scope>
    <source>
        <strain evidence="7">CIP111667</strain>
    </source>
</reference>
<feature type="domain" description="UvrD-like helicase ATP-binding" evidence="6">
    <location>
        <begin position="185"/>
        <end position="587"/>
    </location>
</feature>
<dbReference type="Gene3D" id="3.40.50.300">
    <property type="entry name" value="P-loop containing nucleotide triphosphate hydrolases"/>
    <property type="match status" value="3"/>
</dbReference>
<dbReference type="Proteomes" id="UP000419743">
    <property type="component" value="Unassembled WGS sequence"/>
</dbReference>
<dbReference type="GO" id="GO:0000725">
    <property type="term" value="P:recombinational repair"/>
    <property type="evidence" value="ECO:0007669"/>
    <property type="project" value="TreeGrafter"/>
</dbReference>
<accession>A0A7M4DP02</accession>
<feature type="binding site" evidence="5">
    <location>
        <begin position="206"/>
        <end position="213"/>
    </location>
    <ligand>
        <name>ATP</name>
        <dbReference type="ChEBI" id="CHEBI:30616"/>
    </ligand>
</feature>
<comment type="caution">
    <text evidence="7">The sequence shown here is derived from an EMBL/GenBank/DDBJ whole genome shotgun (WGS) entry which is preliminary data.</text>
</comment>
<evidence type="ECO:0000256" key="3">
    <source>
        <dbReference type="ARBA" id="ARBA00022806"/>
    </source>
</evidence>
<dbReference type="EC" id="3.6.4.12" evidence="7"/>
<keyword evidence="4 5" id="KW-0067">ATP-binding</keyword>
<evidence type="ECO:0000256" key="5">
    <source>
        <dbReference type="PROSITE-ProRule" id="PRU00560"/>
    </source>
</evidence>
<organism evidence="7 8">
    <name type="scientific">Occultella aeris</name>
    <dbReference type="NCBI Taxonomy" id="2761496"/>
    <lineage>
        <taxon>Bacteria</taxon>
        <taxon>Bacillati</taxon>
        <taxon>Actinomycetota</taxon>
        <taxon>Actinomycetes</taxon>
        <taxon>Micrococcales</taxon>
        <taxon>Ruaniaceae</taxon>
        <taxon>Occultella</taxon>
    </lineage>
</organism>
<dbReference type="GO" id="GO:0005829">
    <property type="term" value="C:cytosol"/>
    <property type="evidence" value="ECO:0007669"/>
    <property type="project" value="TreeGrafter"/>
</dbReference>
<dbReference type="GO" id="GO:0003677">
    <property type="term" value="F:DNA binding"/>
    <property type="evidence" value="ECO:0007669"/>
    <property type="project" value="InterPro"/>
</dbReference>
<keyword evidence="2 5" id="KW-0378">Hydrolase</keyword>